<feature type="transmembrane region" description="Helical" evidence="1">
    <location>
        <begin position="340"/>
        <end position="357"/>
    </location>
</feature>
<dbReference type="KEGG" id="pfer:IRI77_02275"/>
<reference evidence="2 3" key="1">
    <citation type="submission" date="2020-10" db="EMBL/GenBank/DDBJ databases">
        <title>Complete genome sequence of Paludibaculum fermentans P105T, a facultatively anaerobic acidobacterium capable of dissimilatory Fe(III) reduction.</title>
        <authorList>
            <person name="Dedysh S.N."/>
            <person name="Beletsky A.V."/>
            <person name="Kulichevskaya I.S."/>
            <person name="Mardanov A.V."/>
            <person name="Ravin N.V."/>
        </authorList>
    </citation>
    <scope>NUCLEOTIDE SEQUENCE [LARGE SCALE GENOMIC DNA]</scope>
    <source>
        <strain evidence="2 3">P105</strain>
    </source>
</reference>
<organism evidence="2 3">
    <name type="scientific">Paludibaculum fermentans</name>
    <dbReference type="NCBI Taxonomy" id="1473598"/>
    <lineage>
        <taxon>Bacteria</taxon>
        <taxon>Pseudomonadati</taxon>
        <taxon>Acidobacteriota</taxon>
        <taxon>Terriglobia</taxon>
        <taxon>Bryobacterales</taxon>
        <taxon>Bryobacteraceae</taxon>
        <taxon>Paludibaculum</taxon>
    </lineage>
</organism>
<dbReference type="AlphaFoldDB" id="A0A7S7SKX8"/>
<name>A0A7S7SKX8_PALFE</name>
<evidence type="ECO:0000313" key="3">
    <source>
        <dbReference type="Proteomes" id="UP000593892"/>
    </source>
</evidence>
<dbReference type="RefSeq" id="WP_194450472.1">
    <property type="nucleotide sequence ID" value="NZ_CP063849.1"/>
</dbReference>
<keyword evidence="1" id="KW-0472">Membrane</keyword>
<dbReference type="PANTHER" id="PTHR43471">
    <property type="entry name" value="ABC TRANSPORTER PERMEASE"/>
    <property type="match status" value="1"/>
</dbReference>
<keyword evidence="3" id="KW-1185">Reference proteome</keyword>
<proteinExistence type="predicted"/>
<sequence length="371" mass="41674">MTMSTRASQAWVIARIEMRRAFFSKRALWVYLLALFPSVIFIGHAVDMKFQQRRMASGPKVSAAMIDSVSRGETDAAVLKRLGEPADDNEWNRRKYKETHAPNGQRRYEELPDLERHRHLAYSDGKRRAYLHFVNGMLESKNVRDLGNFEEDRSIFAAVFQYFYLRLAIFFGCLGIFMNLFRGEMLDKTLHFWFLFPTRREVLLLGKYMAGLTASCVIFTGGALLSYAAMLWPHGGVEMQAYWQSVGWSHVMWYGVAAVLGCVGYGSVFVAAGLLLRNPIIPAAVLLAWESINGFLPDVLQKLSVLHYLQSLCPVPAPLDSDVPPLLKMLLNPAAPSSKAGAILGLMGVTVLVLWAASKAVRRLEINYGTE</sequence>
<gene>
    <name evidence="2" type="ORF">IRI77_02275</name>
</gene>
<keyword evidence="1" id="KW-0812">Transmembrane</keyword>
<evidence type="ECO:0008006" key="4">
    <source>
        <dbReference type="Google" id="ProtNLM"/>
    </source>
</evidence>
<evidence type="ECO:0000256" key="1">
    <source>
        <dbReference type="SAM" id="Phobius"/>
    </source>
</evidence>
<dbReference type="EMBL" id="CP063849">
    <property type="protein sequence ID" value="QOY88809.1"/>
    <property type="molecule type" value="Genomic_DNA"/>
</dbReference>
<feature type="transmembrane region" description="Helical" evidence="1">
    <location>
        <begin position="252"/>
        <end position="276"/>
    </location>
</feature>
<protein>
    <recommendedName>
        <fullName evidence="4">ABC transporter permease</fullName>
    </recommendedName>
</protein>
<keyword evidence="1" id="KW-1133">Transmembrane helix</keyword>
<accession>A0A7S7SKX8</accession>
<feature type="transmembrane region" description="Helical" evidence="1">
    <location>
        <begin position="28"/>
        <end position="46"/>
    </location>
</feature>
<feature type="transmembrane region" description="Helical" evidence="1">
    <location>
        <begin position="202"/>
        <end position="232"/>
    </location>
</feature>
<dbReference type="Proteomes" id="UP000593892">
    <property type="component" value="Chromosome"/>
</dbReference>
<feature type="transmembrane region" description="Helical" evidence="1">
    <location>
        <begin position="163"/>
        <end position="181"/>
    </location>
</feature>
<feature type="transmembrane region" description="Helical" evidence="1">
    <location>
        <begin position="283"/>
        <end position="300"/>
    </location>
</feature>
<evidence type="ECO:0000313" key="2">
    <source>
        <dbReference type="EMBL" id="QOY88809.1"/>
    </source>
</evidence>